<dbReference type="GO" id="GO:0019843">
    <property type="term" value="F:rRNA binding"/>
    <property type="evidence" value="ECO:0007669"/>
    <property type="project" value="UniProtKB-UniRule"/>
</dbReference>
<dbReference type="GO" id="GO:0003735">
    <property type="term" value="F:structural constituent of ribosome"/>
    <property type="evidence" value="ECO:0007669"/>
    <property type="project" value="InterPro"/>
</dbReference>
<comment type="function">
    <text evidence="7">Binds to the 23S rRNA.</text>
</comment>
<dbReference type="Proteomes" id="UP000823854">
    <property type="component" value="Unassembled WGS sequence"/>
</dbReference>
<dbReference type="PROSITE" id="PS00651">
    <property type="entry name" value="RIBOSOMAL_L9"/>
    <property type="match status" value="1"/>
</dbReference>
<evidence type="ECO:0000256" key="6">
    <source>
        <dbReference type="ARBA" id="ARBA00035292"/>
    </source>
</evidence>
<gene>
    <name evidence="7 9" type="primary">rplI</name>
    <name evidence="9" type="ORF">H9932_04355</name>
</gene>
<evidence type="ECO:0000313" key="10">
    <source>
        <dbReference type="Proteomes" id="UP000823854"/>
    </source>
</evidence>
<dbReference type="Pfam" id="PF01281">
    <property type="entry name" value="Ribosomal_L9_N"/>
    <property type="match status" value="1"/>
</dbReference>
<keyword evidence="5 7" id="KW-0687">Ribonucleoprotein</keyword>
<evidence type="ECO:0000256" key="4">
    <source>
        <dbReference type="ARBA" id="ARBA00022980"/>
    </source>
</evidence>
<dbReference type="InterPro" id="IPR036935">
    <property type="entry name" value="Ribosomal_bL9_N_sf"/>
</dbReference>
<comment type="caution">
    <text evidence="9">The sequence shown here is derived from an EMBL/GenBank/DDBJ whole genome shotgun (WGS) entry which is preliminary data.</text>
</comment>
<dbReference type="SUPFAM" id="SSF55653">
    <property type="entry name" value="Ribosomal protein L9 C-domain"/>
    <property type="match status" value="1"/>
</dbReference>
<dbReference type="EMBL" id="DWWC01000092">
    <property type="protein sequence ID" value="HJC68900.1"/>
    <property type="molecule type" value="Genomic_DNA"/>
</dbReference>
<dbReference type="HAMAP" id="MF_00503">
    <property type="entry name" value="Ribosomal_bL9"/>
    <property type="match status" value="1"/>
</dbReference>
<dbReference type="Pfam" id="PF03948">
    <property type="entry name" value="Ribosomal_L9_C"/>
    <property type="match status" value="1"/>
</dbReference>
<organism evidence="9 10">
    <name type="scientific">Candidatus Brachybacterium intestinipullorum</name>
    <dbReference type="NCBI Taxonomy" id="2838512"/>
    <lineage>
        <taxon>Bacteria</taxon>
        <taxon>Bacillati</taxon>
        <taxon>Actinomycetota</taxon>
        <taxon>Actinomycetes</taxon>
        <taxon>Micrococcales</taxon>
        <taxon>Dermabacteraceae</taxon>
        <taxon>Brachybacterium</taxon>
    </lineage>
</organism>
<dbReference type="FunFam" id="3.40.5.10:FF:000003">
    <property type="entry name" value="50S ribosomal protein L9"/>
    <property type="match status" value="1"/>
</dbReference>
<evidence type="ECO:0000256" key="5">
    <source>
        <dbReference type="ARBA" id="ARBA00023274"/>
    </source>
</evidence>
<feature type="domain" description="Ribosomal protein L9" evidence="8">
    <location>
        <begin position="15"/>
        <end position="42"/>
    </location>
</feature>
<dbReference type="Gene3D" id="3.40.5.10">
    <property type="entry name" value="Ribosomal protein L9, N-terminal domain"/>
    <property type="match status" value="1"/>
</dbReference>
<dbReference type="InterPro" id="IPR009027">
    <property type="entry name" value="Ribosomal_bL9/RNase_H1_N"/>
</dbReference>
<evidence type="ECO:0000259" key="8">
    <source>
        <dbReference type="PROSITE" id="PS00651"/>
    </source>
</evidence>
<sequence length="156" mass="16752">MTSKLILTHEVTGLGAAGDVVEVKDGYARNFLLPRGLATPWTKGGQRQLDQIRAARGKRAIANIEEAQSLKAALESKPVVIAERAGQNGRLFGAVSSKEVAEGVKAMFDKDIDRRTVEFPAPIRALGEHKATVRLHDEIFANLVVQVVAAKGSVKA</sequence>
<dbReference type="InterPro" id="IPR020070">
    <property type="entry name" value="Ribosomal_bL9_N"/>
</dbReference>
<dbReference type="NCBIfam" id="TIGR00158">
    <property type="entry name" value="L9"/>
    <property type="match status" value="1"/>
</dbReference>
<dbReference type="GO" id="GO:0005840">
    <property type="term" value="C:ribosome"/>
    <property type="evidence" value="ECO:0007669"/>
    <property type="project" value="UniProtKB-KW"/>
</dbReference>
<name>A0A9D2PZM3_9MICO</name>
<dbReference type="Gene3D" id="3.10.430.100">
    <property type="entry name" value="Ribosomal protein L9, C-terminal domain"/>
    <property type="match status" value="1"/>
</dbReference>
<dbReference type="InterPro" id="IPR036791">
    <property type="entry name" value="Ribosomal_bL9_C_sf"/>
</dbReference>
<dbReference type="InterPro" id="IPR020069">
    <property type="entry name" value="Ribosomal_bL9_C"/>
</dbReference>
<dbReference type="InterPro" id="IPR020594">
    <property type="entry name" value="Ribosomal_bL9_bac/chp"/>
</dbReference>
<evidence type="ECO:0000256" key="7">
    <source>
        <dbReference type="HAMAP-Rule" id="MF_00503"/>
    </source>
</evidence>
<accession>A0A9D2PZM3</accession>
<evidence type="ECO:0000256" key="2">
    <source>
        <dbReference type="ARBA" id="ARBA00022730"/>
    </source>
</evidence>
<comment type="similarity">
    <text evidence="1 7">Belongs to the bacterial ribosomal protein bL9 family.</text>
</comment>
<dbReference type="AlphaFoldDB" id="A0A9D2PZM3"/>
<dbReference type="SUPFAM" id="SSF55658">
    <property type="entry name" value="L9 N-domain-like"/>
    <property type="match status" value="1"/>
</dbReference>
<evidence type="ECO:0000256" key="1">
    <source>
        <dbReference type="ARBA" id="ARBA00010605"/>
    </source>
</evidence>
<evidence type="ECO:0000313" key="9">
    <source>
        <dbReference type="EMBL" id="HJC68900.1"/>
    </source>
</evidence>
<dbReference type="InterPro" id="IPR000244">
    <property type="entry name" value="Ribosomal_bL9"/>
</dbReference>
<dbReference type="PANTHER" id="PTHR21368">
    <property type="entry name" value="50S RIBOSOMAL PROTEIN L9"/>
    <property type="match status" value="1"/>
</dbReference>
<reference evidence="9" key="2">
    <citation type="submission" date="2021-04" db="EMBL/GenBank/DDBJ databases">
        <authorList>
            <person name="Gilroy R."/>
        </authorList>
    </citation>
    <scope>NUCLEOTIDE SEQUENCE</scope>
    <source>
        <strain evidence="9">CHK130-7132</strain>
    </source>
</reference>
<proteinExistence type="inferred from homology"/>
<keyword evidence="4 7" id="KW-0689">Ribosomal protein</keyword>
<keyword evidence="2 7" id="KW-0699">rRNA-binding</keyword>
<evidence type="ECO:0000256" key="3">
    <source>
        <dbReference type="ARBA" id="ARBA00022884"/>
    </source>
</evidence>
<protein>
    <recommendedName>
        <fullName evidence="6 7">Large ribosomal subunit protein bL9</fullName>
    </recommendedName>
</protein>
<keyword evidence="3 7" id="KW-0694">RNA-binding</keyword>
<reference evidence="9" key="1">
    <citation type="journal article" date="2021" name="PeerJ">
        <title>Extensive microbial diversity within the chicken gut microbiome revealed by metagenomics and culture.</title>
        <authorList>
            <person name="Gilroy R."/>
            <person name="Ravi A."/>
            <person name="Getino M."/>
            <person name="Pursley I."/>
            <person name="Horton D.L."/>
            <person name="Alikhan N.F."/>
            <person name="Baker D."/>
            <person name="Gharbi K."/>
            <person name="Hall N."/>
            <person name="Watson M."/>
            <person name="Adriaenssens E.M."/>
            <person name="Foster-Nyarko E."/>
            <person name="Jarju S."/>
            <person name="Secka A."/>
            <person name="Antonio M."/>
            <person name="Oren A."/>
            <person name="Chaudhuri R.R."/>
            <person name="La Ragione R."/>
            <person name="Hildebrand F."/>
            <person name="Pallen M.J."/>
        </authorList>
    </citation>
    <scope>NUCLEOTIDE SEQUENCE</scope>
    <source>
        <strain evidence="9">CHK130-7132</strain>
    </source>
</reference>
<dbReference type="GO" id="GO:0006412">
    <property type="term" value="P:translation"/>
    <property type="evidence" value="ECO:0007669"/>
    <property type="project" value="UniProtKB-UniRule"/>
</dbReference>
<dbReference type="GO" id="GO:1990904">
    <property type="term" value="C:ribonucleoprotein complex"/>
    <property type="evidence" value="ECO:0007669"/>
    <property type="project" value="UniProtKB-KW"/>
</dbReference>